<dbReference type="EMBL" id="SLWW01000012">
    <property type="protein sequence ID" value="TCO69970.1"/>
    <property type="molecule type" value="Genomic_DNA"/>
</dbReference>
<sequence length="199" mass="20681">MTAPDAQTLAVYAARARDYSELHHGPDTARRLAAFISALPPGGAALDLGCGPGWAAAAMRAAGLNVTAVDASPEMAQVARDRHGIEVVVAPFTALDAEGALDGIWAHFSLLHAPRAALPGHLAAIRRALRPGGRLALALKLGEGEGRDRLGRLYTYVGRGELTGLVTAAGFAIEAEEVAATMGFDGTECESVFLTARRD</sequence>
<evidence type="ECO:0000256" key="2">
    <source>
        <dbReference type="ARBA" id="ARBA00022679"/>
    </source>
</evidence>
<feature type="domain" description="Methyltransferase" evidence="3">
    <location>
        <begin position="46"/>
        <end position="133"/>
    </location>
</feature>
<reference evidence="4 5" key="1">
    <citation type="submission" date="2019-03" db="EMBL/GenBank/DDBJ databases">
        <title>Genomic Encyclopedia of Type Strains, Phase IV (KMG-IV): sequencing the most valuable type-strain genomes for metagenomic binning, comparative biology and taxonomic classification.</title>
        <authorList>
            <person name="Goeker M."/>
        </authorList>
    </citation>
    <scope>NUCLEOTIDE SEQUENCE [LARGE SCALE GENOMIC DNA]</scope>
    <source>
        <strain evidence="4 5">DSM 4868</strain>
    </source>
</reference>
<dbReference type="Proteomes" id="UP000295142">
    <property type="component" value="Unassembled WGS sequence"/>
</dbReference>
<dbReference type="AlphaFoldDB" id="A0A4V2SA17"/>
<evidence type="ECO:0000313" key="5">
    <source>
        <dbReference type="Proteomes" id="UP000295142"/>
    </source>
</evidence>
<protein>
    <submittedName>
        <fullName evidence="4">Methyltransferase family protein</fullName>
    </submittedName>
</protein>
<keyword evidence="2 4" id="KW-0808">Transferase</keyword>
<dbReference type="PANTHER" id="PTHR43861">
    <property type="entry name" value="TRANS-ACONITATE 2-METHYLTRANSFERASE-RELATED"/>
    <property type="match status" value="1"/>
</dbReference>
<dbReference type="RefSeq" id="WP_243645089.1">
    <property type="nucleotide sequence ID" value="NZ_SLWW01000012.1"/>
</dbReference>
<dbReference type="PANTHER" id="PTHR43861:SF1">
    <property type="entry name" value="TRANS-ACONITATE 2-METHYLTRANSFERASE"/>
    <property type="match status" value="1"/>
</dbReference>
<keyword evidence="5" id="KW-1185">Reference proteome</keyword>
<name>A0A4V2SA17_9RHOB</name>
<evidence type="ECO:0000256" key="1">
    <source>
        <dbReference type="ARBA" id="ARBA00022603"/>
    </source>
</evidence>
<accession>A0A4V2SA17</accession>
<dbReference type="CDD" id="cd02440">
    <property type="entry name" value="AdoMet_MTases"/>
    <property type="match status" value="1"/>
</dbReference>
<organism evidence="4 5">
    <name type="scientific">Rhodovulum euryhalinum</name>
    <dbReference type="NCBI Taxonomy" id="35805"/>
    <lineage>
        <taxon>Bacteria</taxon>
        <taxon>Pseudomonadati</taxon>
        <taxon>Pseudomonadota</taxon>
        <taxon>Alphaproteobacteria</taxon>
        <taxon>Rhodobacterales</taxon>
        <taxon>Paracoccaceae</taxon>
        <taxon>Rhodovulum</taxon>
    </lineage>
</organism>
<dbReference type="SUPFAM" id="SSF53335">
    <property type="entry name" value="S-adenosyl-L-methionine-dependent methyltransferases"/>
    <property type="match status" value="1"/>
</dbReference>
<dbReference type="GO" id="GO:0008168">
    <property type="term" value="F:methyltransferase activity"/>
    <property type="evidence" value="ECO:0007669"/>
    <property type="project" value="UniProtKB-KW"/>
</dbReference>
<dbReference type="InterPro" id="IPR041698">
    <property type="entry name" value="Methyltransf_25"/>
</dbReference>
<proteinExistence type="predicted"/>
<evidence type="ECO:0000259" key="3">
    <source>
        <dbReference type="Pfam" id="PF13649"/>
    </source>
</evidence>
<dbReference type="GO" id="GO:0032259">
    <property type="term" value="P:methylation"/>
    <property type="evidence" value="ECO:0007669"/>
    <property type="project" value="UniProtKB-KW"/>
</dbReference>
<dbReference type="Pfam" id="PF13649">
    <property type="entry name" value="Methyltransf_25"/>
    <property type="match status" value="1"/>
</dbReference>
<dbReference type="InterPro" id="IPR029063">
    <property type="entry name" value="SAM-dependent_MTases_sf"/>
</dbReference>
<evidence type="ECO:0000313" key="4">
    <source>
        <dbReference type="EMBL" id="TCO69970.1"/>
    </source>
</evidence>
<keyword evidence="1 4" id="KW-0489">Methyltransferase</keyword>
<dbReference type="Gene3D" id="3.40.50.150">
    <property type="entry name" value="Vaccinia Virus protein VP39"/>
    <property type="match status" value="1"/>
</dbReference>
<comment type="caution">
    <text evidence="4">The sequence shown here is derived from an EMBL/GenBank/DDBJ whole genome shotgun (WGS) entry which is preliminary data.</text>
</comment>
<gene>
    <name evidence="4" type="ORF">EV655_11298</name>
</gene>